<proteinExistence type="predicted"/>
<dbReference type="AlphaFoldDB" id="A0A8X6JBT5"/>
<comment type="caution">
    <text evidence="1">The sequence shown here is derived from an EMBL/GenBank/DDBJ whole genome shotgun (WGS) entry which is preliminary data.</text>
</comment>
<protein>
    <submittedName>
        <fullName evidence="1">Uncharacterized protein</fullName>
    </submittedName>
</protein>
<evidence type="ECO:0000313" key="2">
    <source>
        <dbReference type="Proteomes" id="UP000887116"/>
    </source>
</evidence>
<dbReference type="EMBL" id="BMAO01005310">
    <property type="protein sequence ID" value="GFR00651.1"/>
    <property type="molecule type" value="Genomic_DNA"/>
</dbReference>
<sequence>MSYKYFYKYRGLVRKIEETGCTYNRPGSIVFDEVVAEVHNTIIVDPLHTLRSDARSFDVQKITVLKLLCSVLGMFLYRFLRVQLLQLRDV</sequence>
<reference evidence="1" key="1">
    <citation type="submission" date="2020-07" db="EMBL/GenBank/DDBJ databases">
        <title>Multicomponent nature underlies the extraordinary mechanical properties of spider dragline silk.</title>
        <authorList>
            <person name="Kono N."/>
            <person name="Nakamura H."/>
            <person name="Mori M."/>
            <person name="Yoshida Y."/>
            <person name="Ohtoshi R."/>
            <person name="Malay A.D."/>
            <person name="Moran D.A.P."/>
            <person name="Tomita M."/>
            <person name="Numata K."/>
            <person name="Arakawa K."/>
        </authorList>
    </citation>
    <scope>NUCLEOTIDE SEQUENCE</scope>
</reference>
<dbReference type="Proteomes" id="UP000887116">
    <property type="component" value="Unassembled WGS sequence"/>
</dbReference>
<keyword evidence="2" id="KW-1185">Reference proteome</keyword>
<gene>
    <name evidence="1" type="ORF">TNCT_530071</name>
</gene>
<organism evidence="1 2">
    <name type="scientific">Trichonephila clavata</name>
    <name type="common">Joro spider</name>
    <name type="synonym">Nephila clavata</name>
    <dbReference type="NCBI Taxonomy" id="2740835"/>
    <lineage>
        <taxon>Eukaryota</taxon>
        <taxon>Metazoa</taxon>
        <taxon>Ecdysozoa</taxon>
        <taxon>Arthropoda</taxon>
        <taxon>Chelicerata</taxon>
        <taxon>Arachnida</taxon>
        <taxon>Araneae</taxon>
        <taxon>Araneomorphae</taxon>
        <taxon>Entelegynae</taxon>
        <taxon>Araneoidea</taxon>
        <taxon>Nephilidae</taxon>
        <taxon>Trichonephila</taxon>
    </lineage>
</organism>
<accession>A0A8X6JBT5</accession>
<name>A0A8X6JBT5_TRICU</name>
<evidence type="ECO:0000313" key="1">
    <source>
        <dbReference type="EMBL" id="GFR00651.1"/>
    </source>
</evidence>